<dbReference type="InterPro" id="IPR006146">
    <property type="entry name" value="5'-Nucleotdase_CS"/>
</dbReference>
<dbReference type="InterPro" id="IPR008334">
    <property type="entry name" value="5'-Nucleotdase_C"/>
</dbReference>
<dbReference type="InterPro" id="IPR036907">
    <property type="entry name" value="5'-Nucleotdase_C_sf"/>
</dbReference>
<dbReference type="InterPro" id="IPR006179">
    <property type="entry name" value="5_nucleotidase/apyrase"/>
</dbReference>
<protein>
    <submittedName>
        <fullName evidence="6">5'-nucleotidase, C-terminal domain protein</fullName>
    </submittedName>
</protein>
<accession>E8LIA6</accession>
<dbReference type="Gene3D" id="3.90.780.10">
    <property type="entry name" value="5'-Nucleotidase, C-terminal domain"/>
    <property type="match status" value="1"/>
</dbReference>
<dbReference type="AlphaFoldDB" id="E8LIA6"/>
<comment type="similarity">
    <text evidence="1 3">Belongs to the 5'-nucleotidase family.</text>
</comment>
<dbReference type="GO" id="GO:0030288">
    <property type="term" value="C:outer membrane-bounded periplasmic space"/>
    <property type="evidence" value="ECO:0007669"/>
    <property type="project" value="TreeGrafter"/>
</dbReference>
<proteinExistence type="inferred from homology"/>
<evidence type="ECO:0000256" key="3">
    <source>
        <dbReference type="RuleBase" id="RU362119"/>
    </source>
</evidence>
<evidence type="ECO:0000259" key="4">
    <source>
        <dbReference type="Pfam" id="PF00149"/>
    </source>
</evidence>
<dbReference type="HOGENOM" id="CLU_005854_7_3_6"/>
<evidence type="ECO:0000313" key="7">
    <source>
        <dbReference type="Proteomes" id="UP000018458"/>
    </source>
</evidence>
<dbReference type="GO" id="GO:0046872">
    <property type="term" value="F:metal ion binding"/>
    <property type="evidence" value="ECO:0007669"/>
    <property type="project" value="InterPro"/>
</dbReference>
<name>E8LIA6_SUCHY</name>
<feature type="domain" description="Calcineurin-like phosphoesterase" evidence="4">
    <location>
        <begin position="23"/>
        <end position="206"/>
    </location>
</feature>
<dbReference type="InterPro" id="IPR004843">
    <property type="entry name" value="Calcineurin-like_PHP"/>
</dbReference>
<gene>
    <name evidence="6" type="ORF">HMPREF9444_00422</name>
</gene>
<dbReference type="Proteomes" id="UP000018458">
    <property type="component" value="Unassembled WGS sequence"/>
</dbReference>
<dbReference type="Pfam" id="PF00149">
    <property type="entry name" value="Metallophos"/>
    <property type="match status" value="1"/>
</dbReference>
<dbReference type="EMBL" id="AEVO01000018">
    <property type="protein sequence ID" value="EFY07735.1"/>
    <property type="molecule type" value="Genomic_DNA"/>
</dbReference>
<dbReference type="Gene3D" id="3.60.21.10">
    <property type="match status" value="1"/>
</dbReference>
<dbReference type="PROSITE" id="PS00786">
    <property type="entry name" value="5_NUCLEOTIDASE_2"/>
    <property type="match status" value="1"/>
</dbReference>
<keyword evidence="3" id="KW-0547">Nucleotide-binding</keyword>
<dbReference type="GO" id="GO:0000166">
    <property type="term" value="F:nucleotide binding"/>
    <property type="evidence" value="ECO:0007669"/>
    <property type="project" value="UniProtKB-KW"/>
</dbReference>
<dbReference type="GO" id="GO:0009166">
    <property type="term" value="P:nucleotide catabolic process"/>
    <property type="evidence" value="ECO:0007669"/>
    <property type="project" value="InterPro"/>
</dbReference>
<feature type="domain" description="5'-Nucleotidase C-terminal" evidence="5">
    <location>
        <begin position="301"/>
        <end position="464"/>
    </location>
</feature>
<reference evidence="6 7" key="1">
    <citation type="submission" date="2011-01" db="EMBL/GenBank/DDBJ databases">
        <authorList>
            <person name="Weinstock G."/>
            <person name="Sodergren E."/>
            <person name="Clifton S."/>
            <person name="Fulton L."/>
            <person name="Fulton B."/>
            <person name="Courtney L."/>
            <person name="Fronick C."/>
            <person name="Harrison M."/>
            <person name="Strong C."/>
            <person name="Farmer C."/>
            <person name="Delahaunty K."/>
            <person name="Markovic C."/>
            <person name="Hall O."/>
            <person name="Minx P."/>
            <person name="Tomlinson C."/>
            <person name="Mitreva M."/>
            <person name="Hou S."/>
            <person name="Chen J."/>
            <person name="Wollam A."/>
            <person name="Pepin K.H."/>
            <person name="Johnson M."/>
            <person name="Bhonagiri V."/>
            <person name="Zhang X."/>
            <person name="Suruliraj S."/>
            <person name="Warren W."/>
            <person name="Chinwalla A."/>
            <person name="Mardis E.R."/>
            <person name="Wilson R.K."/>
        </authorList>
    </citation>
    <scope>NUCLEOTIDE SEQUENCE [LARGE SCALE GENOMIC DNA]</scope>
    <source>
        <strain evidence="7">DSM 22608 / JCM 16073 / KCTC 15190 / YIT 12066</strain>
    </source>
</reference>
<evidence type="ECO:0000259" key="5">
    <source>
        <dbReference type="Pfam" id="PF02872"/>
    </source>
</evidence>
<evidence type="ECO:0000313" key="6">
    <source>
        <dbReference type="EMBL" id="EFY07735.1"/>
    </source>
</evidence>
<dbReference type="GO" id="GO:0016788">
    <property type="term" value="F:hydrolase activity, acting on ester bonds"/>
    <property type="evidence" value="ECO:0007669"/>
    <property type="project" value="InterPro"/>
</dbReference>
<dbReference type="Pfam" id="PF02872">
    <property type="entry name" value="5_nucleotid_C"/>
    <property type="match status" value="1"/>
</dbReference>
<dbReference type="InterPro" id="IPR029052">
    <property type="entry name" value="Metallo-depent_PP-like"/>
</dbReference>
<sequence>MHANVLNYDSGIDLALVSGLKQQYDALLFDAGDALQGAPLAILSDGDDVLSLMKTAGYDAMALGNHEFDYGQEKLLEHAANAGFLTLCSNVLKENEELLSSLSLSNKGCYAVFEKNGYKIGVFALTTRQTLQSTDNRLLLGIKFKDEIASAKEILDRLRPFNLDAVILLAHLGCDDAPCTSEELAQALTGKYQDELDLIIDGHSHQEYVKKVNGVTISQTGSRLNKVGLNTLNFNDQKSAPQVTAALLSYEDLIDMKIVPDGKTKDLEQQLQQKQSKFLQQEIASLPFTLYGGEQYGIDLSRVSETQAGDLAADAIMYALKSKIPADFLKYPAVAIQNGGNIRVNLGPGPITYANTLYLEPFLNTLICKLVSPKILYEMFEHSYRYLNDLTAAGTLQNVKETGGFLQISGLKIILEPNGKQKVKAIFLDGEKTALSRNDTKRQIMLAGNDFILSGSDGYTMLKDIPTLTEFSDEQEALISYLKHLKKTDGFTRYQKTQQRITFTPLPKNVNAYVNIRNFKQLGNNLKLHCSIDGEKIFPCQADQAGLLKLTLTPGSHILKIINAADEIYLNTILGIGIKKNSDLSKIPVVDLIN</sequence>
<keyword evidence="7" id="KW-1185">Reference proteome</keyword>
<organism evidence="6 7">
    <name type="scientific">Succinatimonas hippei (strain DSM 22608 / JCM 16073 / KCTC 15190 / YIT 12066)</name>
    <dbReference type="NCBI Taxonomy" id="762983"/>
    <lineage>
        <taxon>Bacteria</taxon>
        <taxon>Pseudomonadati</taxon>
        <taxon>Pseudomonadota</taxon>
        <taxon>Gammaproteobacteria</taxon>
        <taxon>Aeromonadales</taxon>
        <taxon>Succinivibrionaceae</taxon>
        <taxon>Succinatimonas</taxon>
    </lineage>
</organism>
<dbReference type="SUPFAM" id="SSF55816">
    <property type="entry name" value="5'-nucleotidase (syn. UDP-sugar hydrolase), C-terminal domain"/>
    <property type="match status" value="1"/>
</dbReference>
<keyword evidence="2" id="KW-0732">Signal</keyword>
<comment type="caution">
    <text evidence="6">The sequence shown here is derived from an EMBL/GenBank/DDBJ whole genome shotgun (WGS) entry which is preliminary data.</text>
</comment>
<dbReference type="STRING" id="762983.HMPREF9444_00422"/>
<evidence type="ECO:0000256" key="2">
    <source>
        <dbReference type="ARBA" id="ARBA00022729"/>
    </source>
</evidence>
<dbReference type="PRINTS" id="PR01607">
    <property type="entry name" value="APYRASEFAMLY"/>
</dbReference>
<dbReference type="eggNOG" id="COG0737">
    <property type="taxonomic scope" value="Bacteria"/>
</dbReference>
<dbReference type="PANTHER" id="PTHR11575">
    <property type="entry name" value="5'-NUCLEOTIDASE-RELATED"/>
    <property type="match status" value="1"/>
</dbReference>
<keyword evidence="3" id="KW-0378">Hydrolase</keyword>
<evidence type="ECO:0000256" key="1">
    <source>
        <dbReference type="ARBA" id="ARBA00006654"/>
    </source>
</evidence>
<dbReference type="PANTHER" id="PTHR11575:SF24">
    <property type="entry name" value="5'-NUCLEOTIDASE"/>
    <property type="match status" value="1"/>
</dbReference>
<dbReference type="SUPFAM" id="SSF56300">
    <property type="entry name" value="Metallo-dependent phosphatases"/>
    <property type="match status" value="1"/>
</dbReference>